<evidence type="ECO:0000313" key="4">
    <source>
        <dbReference type="Proteomes" id="UP000251197"/>
    </source>
</evidence>
<dbReference type="RefSeq" id="WP_061278982.1">
    <property type="nucleotide sequence ID" value="NZ_CP023526.1"/>
</dbReference>
<keyword evidence="1" id="KW-0614">Plasmid</keyword>
<dbReference type="Proteomes" id="UP000251197">
    <property type="component" value="Unassembled WGS sequence"/>
</dbReference>
<evidence type="ECO:0000313" key="1">
    <source>
        <dbReference type="EMBL" id="ATF95496.1"/>
    </source>
</evidence>
<evidence type="ECO:0000313" key="2">
    <source>
        <dbReference type="EMBL" id="SQC92068.1"/>
    </source>
</evidence>
<sequence length="216" mass="24024">MQTINRGAQIGMKKKRQLSRIQKKILPLILKTESFSSDPMSLRNIGRTVGEVNIHYSCHSLESLGLISLQRSRTRQLFLKLTDAGRTVAARLQEEAYTAEKERRQQEECRVLPFRPPGRETLDIEVYIRGRPYTANRATFIIRVDGSVSLALSSKNSGQAWLNGDAVQVAEWYQICYDAGLSVNVQVNDSLWSPAAPALASMTSQPVGAVTESETG</sequence>
<reference evidence="1 3" key="1">
    <citation type="submission" date="2017-09" db="EMBL/GenBank/DDBJ databases">
        <title>FDA dAtabase for Regulatory Grade micrObial Sequences (FDA-ARGOS): Supporting development and validation of Infectious Disease Dx tests.</title>
        <authorList>
            <person name="Minogue T."/>
            <person name="Wolcott M."/>
            <person name="Wasieloski L."/>
            <person name="Aguilar W."/>
            <person name="Moore D."/>
            <person name="Tallon L."/>
            <person name="Sadzewicz L."/>
            <person name="Ott S."/>
            <person name="Zhao X."/>
            <person name="Nagaraj S."/>
            <person name="Vavikolanu K."/>
            <person name="Aluvathingal J."/>
            <person name="Nadendla S."/>
            <person name="Sichtig H."/>
        </authorList>
    </citation>
    <scope>NUCLEOTIDE SEQUENCE [LARGE SCALE GENOMIC DNA]</scope>
    <source>
        <strain evidence="1 3">FDAARGOS_392</strain>
        <plasmid evidence="3">Plasmid unnamed</plasmid>
        <plasmid evidence="1">unnamed</plasmid>
    </source>
</reference>
<proteinExistence type="predicted"/>
<reference evidence="2 4" key="2">
    <citation type="submission" date="2018-06" db="EMBL/GenBank/DDBJ databases">
        <authorList>
            <consortium name="Pathogen Informatics"/>
            <person name="Doyle S."/>
        </authorList>
    </citation>
    <scope>NUCLEOTIDE SEQUENCE [LARGE SCALE GENOMIC DNA]</scope>
    <source>
        <strain evidence="2 4">NCTC12120</strain>
    </source>
</reference>
<protein>
    <submittedName>
        <fullName evidence="1">Uncharacterized protein</fullName>
    </submittedName>
</protein>
<gene>
    <name evidence="1" type="ORF">CO704_25840</name>
    <name evidence="2" type="ORF">NCTC12120_05254</name>
</gene>
<organism evidence="1 3">
    <name type="scientific">Cedecea neteri</name>
    <dbReference type="NCBI Taxonomy" id="158822"/>
    <lineage>
        <taxon>Bacteria</taxon>
        <taxon>Pseudomonadati</taxon>
        <taxon>Pseudomonadota</taxon>
        <taxon>Gammaproteobacteria</taxon>
        <taxon>Enterobacterales</taxon>
        <taxon>Enterobacteriaceae</taxon>
        <taxon>Cedecea</taxon>
    </lineage>
</organism>
<dbReference type="AlphaFoldDB" id="A0A291E6E3"/>
<dbReference type="Proteomes" id="UP000217979">
    <property type="component" value="Plasmid unnamed"/>
</dbReference>
<accession>A0A291E6E3</accession>
<name>A0A291E6E3_9ENTR</name>
<dbReference type="EMBL" id="UAVU01000009">
    <property type="protein sequence ID" value="SQC92068.1"/>
    <property type="molecule type" value="Genomic_DNA"/>
</dbReference>
<dbReference type="EMBL" id="CP023526">
    <property type="protein sequence ID" value="ATF95496.1"/>
    <property type="molecule type" value="Genomic_DNA"/>
</dbReference>
<geneLocation type="plasmid" evidence="1">
    <name>unnamed</name>
</geneLocation>
<evidence type="ECO:0000313" key="3">
    <source>
        <dbReference type="Proteomes" id="UP000217979"/>
    </source>
</evidence>